<keyword evidence="3" id="KW-0507">mRNA processing</keyword>
<dbReference type="GO" id="GO:0008380">
    <property type="term" value="P:RNA splicing"/>
    <property type="evidence" value="ECO:0007669"/>
    <property type="project" value="UniProtKB-KW"/>
</dbReference>
<dbReference type="OrthoDB" id="330772at2759"/>
<protein>
    <recommendedName>
        <fullName evidence="9">Pinin/SDK/MemA protein domain-containing protein</fullName>
    </recommendedName>
</protein>
<reference evidence="10" key="2">
    <citation type="journal article" date="2023" name="IMA Fungus">
        <title>Comparative genomic study of the Penicillium genus elucidates a diverse pangenome and 15 lateral gene transfer events.</title>
        <authorList>
            <person name="Petersen C."/>
            <person name="Sorensen T."/>
            <person name="Nielsen M.R."/>
            <person name="Sondergaard T.E."/>
            <person name="Sorensen J.L."/>
            <person name="Fitzpatrick D.A."/>
            <person name="Frisvad J.C."/>
            <person name="Nielsen K.L."/>
        </authorList>
    </citation>
    <scope>NUCLEOTIDE SEQUENCE</scope>
    <source>
        <strain evidence="10">IBT 21917</strain>
    </source>
</reference>
<feature type="compositionally biased region" description="Basic and acidic residues" evidence="8">
    <location>
        <begin position="151"/>
        <end position="167"/>
    </location>
</feature>
<evidence type="ECO:0000256" key="5">
    <source>
        <dbReference type="ARBA" id="ARBA00023163"/>
    </source>
</evidence>
<keyword evidence="6" id="KW-0508">mRNA splicing</keyword>
<dbReference type="Pfam" id="PF04696">
    <property type="entry name" value="Pinin_SDK_memA"/>
    <property type="match status" value="1"/>
</dbReference>
<feature type="domain" description="Pinin/SDK/MemA protein" evidence="9">
    <location>
        <begin position="124"/>
        <end position="239"/>
    </location>
</feature>
<feature type="compositionally biased region" description="Basic and acidic residues" evidence="8">
    <location>
        <begin position="339"/>
        <end position="352"/>
    </location>
</feature>
<dbReference type="InterPro" id="IPR006786">
    <property type="entry name" value="Pinin_SDK_MemA"/>
</dbReference>
<feature type="compositionally biased region" description="Polar residues" evidence="8">
    <location>
        <begin position="292"/>
        <end position="316"/>
    </location>
</feature>
<evidence type="ECO:0000313" key="11">
    <source>
        <dbReference type="Proteomes" id="UP001146351"/>
    </source>
</evidence>
<evidence type="ECO:0000256" key="4">
    <source>
        <dbReference type="ARBA" id="ARBA00023015"/>
    </source>
</evidence>
<keyword evidence="11" id="KW-1185">Reference proteome</keyword>
<evidence type="ECO:0000256" key="8">
    <source>
        <dbReference type="SAM" id="MobiDB-lite"/>
    </source>
</evidence>
<organism evidence="10 11">
    <name type="scientific">Penicillium capsulatum</name>
    <dbReference type="NCBI Taxonomy" id="69766"/>
    <lineage>
        <taxon>Eukaryota</taxon>
        <taxon>Fungi</taxon>
        <taxon>Dikarya</taxon>
        <taxon>Ascomycota</taxon>
        <taxon>Pezizomycotina</taxon>
        <taxon>Eurotiomycetes</taxon>
        <taxon>Eurotiomycetidae</taxon>
        <taxon>Eurotiales</taxon>
        <taxon>Aspergillaceae</taxon>
        <taxon>Penicillium</taxon>
    </lineage>
</organism>
<evidence type="ECO:0000256" key="7">
    <source>
        <dbReference type="ARBA" id="ARBA00023242"/>
    </source>
</evidence>
<evidence type="ECO:0000256" key="6">
    <source>
        <dbReference type="ARBA" id="ARBA00023187"/>
    </source>
</evidence>
<proteinExistence type="inferred from homology"/>
<dbReference type="Proteomes" id="UP001146351">
    <property type="component" value="Unassembled WGS sequence"/>
</dbReference>
<evidence type="ECO:0000313" key="10">
    <source>
        <dbReference type="EMBL" id="KAJ5184246.1"/>
    </source>
</evidence>
<evidence type="ECO:0000256" key="1">
    <source>
        <dbReference type="ARBA" id="ARBA00004123"/>
    </source>
</evidence>
<feature type="compositionally biased region" description="Basic and acidic residues" evidence="8">
    <location>
        <begin position="111"/>
        <end position="127"/>
    </location>
</feature>
<evidence type="ECO:0000256" key="2">
    <source>
        <dbReference type="ARBA" id="ARBA00010386"/>
    </source>
</evidence>
<evidence type="ECO:0000256" key="3">
    <source>
        <dbReference type="ARBA" id="ARBA00022664"/>
    </source>
</evidence>
<keyword evidence="5" id="KW-0804">Transcription</keyword>
<dbReference type="GO" id="GO:0071013">
    <property type="term" value="C:catalytic step 2 spliceosome"/>
    <property type="evidence" value="ECO:0007669"/>
    <property type="project" value="TreeGrafter"/>
</dbReference>
<dbReference type="InterPro" id="IPR039853">
    <property type="entry name" value="Pinin"/>
</dbReference>
<accession>A0A9W9IYM9</accession>
<dbReference type="PANTHER" id="PTHR12707">
    <property type="entry name" value="PINN"/>
    <property type="match status" value="1"/>
</dbReference>
<gene>
    <name evidence="10" type="ORF">N7492_001862</name>
</gene>
<comment type="similarity">
    <text evidence="2">Belongs to the pinin family.</text>
</comment>
<keyword evidence="4" id="KW-0805">Transcription regulation</keyword>
<dbReference type="AlphaFoldDB" id="A0A9W9IYM9"/>
<dbReference type="EMBL" id="JAPQKO010000001">
    <property type="protein sequence ID" value="KAJ5184246.1"/>
    <property type="molecule type" value="Genomic_DNA"/>
</dbReference>
<feature type="region of interest" description="Disordered" evidence="8">
    <location>
        <begin position="38"/>
        <end position="183"/>
    </location>
</feature>
<evidence type="ECO:0000259" key="9">
    <source>
        <dbReference type="Pfam" id="PF04696"/>
    </source>
</evidence>
<dbReference type="GO" id="GO:0006397">
    <property type="term" value="P:mRNA processing"/>
    <property type="evidence" value="ECO:0007669"/>
    <property type="project" value="UniProtKB-KW"/>
</dbReference>
<dbReference type="PANTHER" id="PTHR12707:SF0">
    <property type="entry name" value="PININ"/>
    <property type="match status" value="1"/>
</dbReference>
<feature type="compositionally biased region" description="Acidic residues" evidence="8">
    <location>
        <begin position="353"/>
        <end position="368"/>
    </location>
</feature>
<comment type="subcellular location">
    <subcellularLocation>
        <location evidence="1">Nucleus</location>
    </subcellularLocation>
</comment>
<sequence length="368" mass="41268">MGGKEIQAGAVPGGPCTDRDTPEIQAKLGLLPFTVPCTTDDDEIMSDGTLASAVAVPDQDHLRQSPEFPAKRRKSSGSEYEPKRRRLSAQDELSPHSRRRRPLSPAPAPERPAERRPARSGRDEDRKRGQRLFGALLGTLSQKSNPAAQQRRADIEKKQQDKLRSQADEYDELRKRRRERRETIRRKEKPFFEREAMHTRHSNMVAMAHFLKTRTEPILYYKPWQWRAGDEAVIHEQIEDAEATVARETAEFEARYPPEAFVREDLEPLSSLIDDQAAATKRHESAGEPESTLDTLETSAPTTNPHEVQDSAQPTEASAPPANEVEPAKAETVASGADTMEHEQADAHRAAEDDGGEVVEDNEDTVIY</sequence>
<keyword evidence="7" id="KW-0539">Nucleus</keyword>
<comment type="caution">
    <text evidence="10">The sequence shown here is derived from an EMBL/GenBank/DDBJ whole genome shotgun (WGS) entry which is preliminary data.</text>
</comment>
<name>A0A9W9IYM9_9EURO</name>
<feature type="compositionally biased region" description="Polar residues" evidence="8">
    <location>
        <begin position="139"/>
        <end position="148"/>
    </location>
</feature>
<feature type="region of interest" description="Disordered" evidence="8">
    <location>
        <begin position="1"/>
        <end position="22"/>
    </location>
</feature>
<reference evidence="10" key="1">
    <citation type="submission" date="2022-11" db="EMBL/GenBank/DDBJ databases">
        <authorList>
            <person name="Petersen C."/>
        </authorList>
    </citation>
    <scope>NUCLEOTIDE SEQUENCE</scope>
    <source>
        <strain evidence="10">IBT 21917</strain>
    </source>
</reference>
<feature type="region of interest" description="Disordered" evidence="8">
    <location>
        <begin position="277"/>
        <end position="368"/>
    </location>
</feature>